<keyword evidence="3 8" id="KW-0349">Heme</keyword>
<evidence type="ECO:0000256" key="9">
    <source>
        <dbReference type="RuleBase" id="RU000461"/>
    </source>
</evidence>
<dbReference type="SUPFAM" id="SSF48264">
    <property type="entry name" value="Cytochrome P450"/>
    <property type="match status" value="1"/>
</dbReference>
<comment type="cofactor">
    <cofactor evidence="1 8">
        <name>heme</name>
        <dbReference type="ChEBI" id="CHEBI:30413"/>
    </cofactor>
</comment>
<dbReference type="AlphaFoldDB" id="A0AAI8VUB9"/>
<reference evidence="11" key="1">
    <citation type="submission" date="2023-10" db="EMBL/GenBank/DDBJ databases">
        <authorList>
            <person name="Hackl T."/>
        </authorList>
    </citation>
    <scope>NUCLEOTIDE SEQUENCE</scope>
</reference>
<dbReference type="GO" id="GO:0004497">
    <property type="term" value="F:monooxygenase activity"/>
    <property type="evidence" value="ECO:0007669"/>
    <property type="project" value="UniProtKB-KW"/>
</dbReference>
<dbReference type="Proteomes" id="UP001295740">
    <property type="component" value="Unassembled WGS sequence"/>
</dbReference>
<comment type="similarity">
    <text evidence="2 9">Belongs to the cytochrome P450 family.</text>
</comment>
<dbReference type="GO" id="GO:0016705">
    <property type="term" value="F:oxidoreductase activity, acting on paired donors, with incorporation or reduction of molecular oxygen"/>
    <property type="evidence" value="ECO:0007669"/>
    <property type="project" value="InterPro"/>
</dbReference>
<feature type="transmembrane region" description="Helical" evidence="10">
    <location>
        <begin position="6"/>
        <end position="25"/>
    </location>
</feature>
<evidence type="ECO:0000313" key="11">
    <source>
        <dbReference type="EMBL" id="CAJ2510785.1"/>
    </source>
</evidence>
<evidence type="ECO:0000256" key="5">
    <source>
        <dbReference type="ARBA" id="ARBA00023002"/>
    </source>
</evidence>
<keyword evidence="12" id="KW-1185">Reference proteome</keyword>
<evidence type="ECO:0000256" key="8">
    <source>
        <dbReference type="PIRSR" id="PIRSR602401-1"/>
    </source>
</evidence>
<keyword evidence="7 9" id="KW-0503">Monooxygenase</keyword>
<keyword evidence="10" id="KW-0472">Membrane</keyword>
<dbReference type="PROSITE" id="PS00086">
    <property type="entry name" value="CYTOCHROME_P450"/>
    <property type="match status" value="1"/>
</dbReference>
<accession>A0AAI8VUB9</accession>
<dbReference type="PRINTS" id="PR00385">
    <property type="entry name" value="P450"/>
</dbReference>
<dbReference type="InterPro" id="IPR002401">
    <property type="entry name" value="Cyt_P450_E_grp-I"/>
</dbReference>
<protein>
    <submittedName>
        <fullName evidence="11">Uu.00g064100.m01.CDS01</fullName>
    </submittedName>
</protein>
<dbReference type="PANTHER" id="PTHR46300:SF7">
    <property type="entry name" value="P450, PUTATIVE (EUROFUNG)-RELATED"/>
    <property type="match status" value="1"/>
</dbReference>
<dbReference type="Gene3D" id="1.10.630.10">
    <property type="entry name" value="Cytochrome P450"/>
    <property type="match status" value="1"/>
</dbReference>
<dbReference type="InterPro" id="IPR036396">
    <property type="entry name" value="Cyt_P450_sf"/>
</dbReference>
<dbReference type="GO" id="GO:0005506">
    <property type="term" value="F:iron ion binding"/>
    <property type="evidence" value="ECO:0007669"/>
    <property type="project" value="InterPro"/>
</dbReference>
<dbReference type="CDD" id="cd11065">
    <property type="entry name" value="CYP64-like"/>
    <property type="match status" value="1"/>
</dbReference>
<gene>
    <name evidence="11" type="ORF">KHLLAP_LOCUS11253</name>
</gene>
<evidence type="ECO:0000313" key="12">
    <source>
        <dbReference type="Proteomes" id="UP001295740"/>
    </source>
</evidence>
<keyword evidence="6 8" id="KW-0408">Iron</keyword>
<keyword evidence="10" id="KW-1133">Transmembrane helix</keyword>
<keyword evidence="5 9" id="KW-0560">Oxidoreductase</keyword>
<evidence type="ECO:0000256" key="3">
    <source>
        <dbReference type="ARBA" id="ARBA00022617"/>
    </source>
</evidence>
<dbReference type="InterPro" id="IPR017972">
    <property type="entry name" value="Cyt_P450_CS"/>
</dbReference>
<proteinExistence type="inferred from homology"/>
<evidence type="ECO:0000256" key="1">
    <source>
        <dbReference type="ARBA" id="ARBA00001971"/>
    </source>
</evidence>
<evidence type="ECO:0000256" key="4">
    <source>
        <dbReference type="ARBA" id="ARBA00022723"/>
    </source>
</evidence>
<name>A0AAI8VUB9_9PEZI</name>
<evidence type="ECO:0000256" key="6">
    <source>
        <dbReference type="ARBA" id="ARBA00023004"/>
    </source>
</evidence>
<evidence type="ECO:0000256" key="7">
    <source>
        <dbReference type="ARBA" id="ARBA00023033"/>
    </source>
</evidence>
<dbReference type="Pfam" id="PF00067">
    <property type="entry name" value="p450"/>
    <property type="match status" value="1"/>
</dbReference>
<dbReference type="InterPro" id="IPR050364">
    <property type="entry name" value="Cytochrome_P450_fung"/>
</dbReference>
<evidence type="ECO:0000256" key="10">
    <source>
        <dbReference type="SAM" id="Phobius"/>
    </source>
</evidence>
<sequence length="531" mass="59517">MAETSIFVTALVLGAVLLGTARLLISKRKPKLPLPPGPKGWPIVGNLNDLPPPGVREWEHWLKHKDLYGPISSVSLLGTTIVILNSAQATGELLEKRSPIYSSRPQSVFGGDMCGWNQTTGPLAYGDRLRNHRKSMHSVLGTRASLSRFLPLQEIEVHRFLFRVLETPSDLIKHVRTEAGAIILKIAYGYTVETHREDPLVDTADRAIRQFSEAVVPGAWLVDSIPALRYLPDWMPGTGFKTTAKEWRATLEQFAEKPMRFVRKQLSGGHYEPSYVSSLYDKPSGDAGTRDEYTIKWTAATLYAGGADTSVSTMSSFFLAMTLHPEVQIRAQGEIDRVIGTDRLPNFDDRNRLPYIEAVVKETFRWHPIAPMGLPHVTTADDTYEGYLIPKGALFIQNIWWFTHDPDVYSHPTTFDPERFLGSEPAPDPFNFVFGFGRRICPGKLLADSSVWLTVARSLAVFDITKGSNDAGEKIEPVVRFTPGTISHPLPFKTNIKSRSAKHEKLIREVETLHPWEKSHADELESIHMET</sequence>
<dbReference type="EMBL" id="CAUWAG010000018">
    <property type="protein sequence ID" value="CAJ2510785.1"/>
    <property type="molecule type" value="Genomic_DNA"/>
</dbReference>
<evidence type="ECO:0000256" key="2">
    <source>
        <dbReference type="ARBA" id="ARBA00010617"/>
    </source>
</evidence>
<dbReference type="PANTHER" id="PTHR46300">
    <property type="entry name" value="P450, PUTATIVE (EUROFUNG)-RELATED-RELATED"/>
    <property type="match status" value="1"/>
</dbReference>
<dbReference type="PRINTS" id="PR00463">
    <property type="entry name" value="EP450I"/>
</dbReference>
<keyword evidence="4 8" id="KW-0479">Metal-binding</keyword>
<organism evidence="11 12">
    <name type="scientific">Anthostomella pinea</name>
    <dbReference type="NCBI Taxonomy" id="933095"/>
    <lineage>
        <taxon>Eukaryota</taxon>
        <taxon>Fungi</taxon>
        <taxon>Dikarya</taxon>
        <taxon>Ascomycota</taxon>
        <taxon>Pezizomycotina</taxon>
        <taxon>Sordariomycetes</taxon>
        <taxon>Xylariomycetidae</taxon>
        <taxon>Xylariales</taxon>
        <taxon>Xylariaceae</taxon>
        <taxon>Anthostomella</taxon>
    </lineage>
</organism>
<dbReference type="InterPro" id="IPR001128">
    <property type="entry name" value="Cyt_P450"/>
</dbReference>
<dbReference type="GO" id="GO:0020037">
    <property type="term" value="F:heme binding"/>
    <property type="evidence" value="ECO:0007669"/>
    <property type="project" value="InterPro"/>
</dbReference>
<feature type="binding site" description="axial binding residue" evidence="8">
    <location>
        <position position="441"/>
    </location>
    <ligand>
        <name>heme</name>
        <dbReference type="ChEBI" id="CHEBI:30413"/>
    </ligand>
    <ligandPart>
        <name>Fe</name>
        <dbReference type="ChEBI" id="CHEBI:18248"/>
    </ligandPart>
</feature>
<comment type="caution">
    <text evidence="11">The sequence shown here is derived from an EMBL/GenBank/DDBJ whole genome shotgun (WGS) entry which is preliminary data.</text>
</comment>
<keyword evidence="10" id="KW-0812">Transmembrane</keyword>